<feature type="coiled-coil region" evidence="1">
    <location>
        <begin position="43"/>
        <end position="84"/>
    </location>
</feature>
<dbReference type="SUPFAM" id="SSF52047">
    <property type="entry name" value="RNI-like"/>
    <property type="match status" value="1"/>
</dbReference>
<proteinExistence type="predicted"/>
<protein>
    <recommendedName>
        <fullName evidence="4">F-box domain-containing protein</fullName>
    </recommendedName>
</protein>
<evidence type="ECO:0000256" key="1">
    <source>
        <dbReference type="SAM" id="Coils"/>
    </source>
</evidence>
<keyword evidence="1" id="KW-0175">Coiled coil</keyword>
<dbReference type="EMBL" id="JBBXMP010000073">
    <property type="protein sequence ID" value="KAL0063829.1"/>
    <property type="molecule type" value="Genomic_DNA"/>
</dbReference>
<keyword evidence="3" id="KW-1185">Reference proteome</keyword>
<sequence length="576" mass="65628">MLYSCVGCGLEVGNTKDDAHDALTEECIALSKSNDPPSPLLVYDNIRERYVEASDNLKALDSKIKKLSASMAALNEERARISKRKQIYKSILHPMRRLPLEVLTEIFRFCTSGSFTDLALGQKDVMRAFPGSLDTRQAPWVLGQVCLRWRLLTLSTADLWTRIDISWDVKPFSLDRAASLAHNLALQLQRCRDRPLAVSYNCAVDSDRNLRAQFALLLCSRSFQWEKARIQGDVDGLAPLRLGCGLLPSLKALHVIILDSVDDWSEMALGSIQVFERSPSLRHFVMSGDARAFLQQDNQVPWGQLVHYVFRKSDLWWPDLDDHYQILPQLENVQVCVLDSSVPISRNPSLPLQNTLVLRHLHTLILAHAEEDEMGAIGPLLRWLTLPALRILRLPLGFDCPDALVEFLNRSHCSLEELTIVEIENKLVDTMPDMIRVFEVGCLQKLHTLGLGGSSWRSEKEQTAWDTVFKALAFSQHSDRLLLPKLRRLMLYGLSMTWTDGALVKMIISRREGVEGWNTYPLEKVILWDVGHWDDRTDEASEAEMGQVLALRQDDFSLRVVRDERLDWYEVDVPCF</sequence>
<accession>A0ABR2ZRN5</accession>
<dbReference type="Proteomes" id="UP001437256">
    <property type="component" value="Unassembled WGS sequence"/>
</dbReference>
<reference evidence="2 3" key="1">
    <citation type="submission" date="2024-05" db="EMBL/GenBank/DDBJ databases">
        <title>A draft genome resource for the thread blight pathogen Marasmius tenuissimus strain MS-2.</title>
        <authorList>
            <person name="Yulfo-Soto G.E."/>
            <person name="Baruah I.K."/>
            <person name="Amoako-Attah I."/>
            <person name="Bukari Y."/>
            <person name="Meinhardt L.W."/>
            <person name="Bailey B.A."/>
            <person name="Cohen S.P."/>
        </authorList>
    </citation>
    <scope>NUCLEOTIDE SEQUENCE [LARGE SCALE GENOMIC DNA]</scope>
    <source>
        <strain evidence="2 3">MS-2</strain>
    </source>
</reference>
<organism evidence="2 3">
    <name type="scientific">Marasmius tenuissimus</name>
    <dbReference type="NCBI Taxonomy" id="585030"/>
    <lineage>
        <taxon>Eukaryota</taxon>
        <taxon>Fungi</taxon>
        <taxon>Dikarya</taxon>
        <taxon>Basidiomycota</taxon>
        <taxon>Agaricomycotina</taxon>
        <taxon>Agaricomycetes</taxon>
        <taxon>Agaricomycetidae</taxon>
        <taxon>Agaricales</taxon>
        <taxon>Marasmiineae</taxon>
        <taxon>Marasmiaceae</taxon>
        <taxon>Marasmius</taxon>
    </lineage>
</organism>
<evidence type="ECO:0008006" key="4">
    <source>
        <dbReference type="Google" id="ProtNLM"/>
    </source>
</evidence>
<name>A0ABR2ZRN5_9AGAR</name>
<evidence type="ECO:0000313" key="3">
    <source>
        <dbReference type="Proteomes" id="UP001437256"/>
    </source>
</evidence>
<gene>
    <name evidence="2" type="ORF">AAF712_009274</name>
</gene>
<comment type="caution">
    <text evidence="2">The sequence shown here is derived from an EMBL/GenBank/DDBJ whole genome shotgun (WGS) entry which is preliminary data.</text>
</comment>
<evidence type="ECO:0000313" key="2">
    <source>
        <dbReference type="EMBL" id="KAL0063829.1"/>
    </source>
</evidence>